<dbReference type="AlphaFoldDB" id="A0A0L7RI11"/>
<organism evidence="1 2">
    <name type="scientific">Habropoda laboriosa</name>
    <dbReference type="NCBI Taxonomy" id="597456"/>
    <lineage>
        <taxon>Eukaryota</taxon>
        <taxon>Metazoa</taxon>
        <taxon>Ecdysozoa</taxon>
        <taxon>Arthropoda</taxon>
        <taxon>Hexapoda</taxon>
        <taxon>Insecta</taxon>
        <taxon>Pterygota</taxon>
        <taxon>Neoptera</taxon>
        <taxon>Endopterygota</taxon>
        <taxon>Hymenoptera</taxon>
        <taxon>Apocrita</taxon>
        <taxon>Aculeata</taxon>
        <taxon>Apoidea</taxon>
        <taxon>Anthophila</taxon>
        <taxon>Apidae</taxon>
        <taxon>Habropoda</taxon>
    </lineage>
</organism>
<accession>A0A0L7RI11</accession>
<keyword evidence="2" id="KW-1185">Reference proteome</keyword>
<proteinExistence type="predicted"/>
<dbReference type="EMBL" id="KQ414588">
    <property type="protein sequence ID" value="KOC70495.1"/>
    <property type="molecule type" value="Genomic_DNA"/>
</dbReference>
<reference evidence="1 2" key="1">
    <citation type="submission" date="2015-07" db="EMBL/GenBank/DDBJ databases">
        <title>The genome of Habropoda laboriosa.</title>
        <authorList>
            <person name="Pan H."/>
            <person name="Kapheim K."/>
        </authorList>
    </citation>
    <scope>NUCLEOTIDE SEQUENCE [LARGE SCALE GENOMIC DNA]</scope>
    <source>
        <strain evidence="1">0110345459</strain>
    </source>
</reference>
<evidence type="ECO:0000313" key="2">
    <source>
        <dbReference type="Proteomes" id="UP000053825"/>
    </source>
</evidence>
<dbReference type="Proteomes" id="UP000053825">
    <property type="component" value="Unassembled WGS sequence"/>
</dbReference>
<evidence type="ECO:0000313" key="1">
    <source>
        <dbReference type="EMBL" id="KOC70495.1"/>
    </source>
</evidence>
<sequence length="50" mass="5605">MSVILTGPHSLNPPDDLKFYFRSRIGSVQVLPLRILAHTRRGSCEIVQGK</sequence>
<protein>
    <submittedName>
        <fullName evidence="1">Uncharacterized protein</fullName>
    </submittedName>
</protein>
<gene>
    <name evidence="1" type="ORF">WH47_00640</name>
</gene>
<name>A0A0L7RI11_9HYME</name>